<evidence type="ECO:0000313" key="2">
    <source>
        <dbReference type="EMBL" id="KAI9185440.1"/>
    </source>
</evidence>
<protein>
    <recommendedName>
        <fullName evidence="1">Agenet-like domain-containing protein</fullName>
    </recommendedName>
</protein>
<reference evidence="2" key="2">
    <citation type="submission" date="2023-02" db="EMBL/GenBank/DDBJ databases">
        <authorList>
            <person name="Swenson N.G."/>
            <person name="Wegrzyn J.L."/>
            <person name="Mcevoy S.L."/>
        </authorList>
    </citation>
    <scope>NUCLEOTIDE SEQUENCE</scope>
    <source>
        <strain evidence="2">91603</strain>
        <tissue evidence="2">Leaf</tissue>
    </source>
</reference>
<sequence>MTKVGVNSKVLSNSRYIVYFTESYEEVEFEHSDLRLHQDWIDGKWIVAFRGLKSSLVKRKRERGSRIQFEPAGEDKYLAEYESLRTDDDKEFLREEVDTLHIRPHPPQTKMVDSFNWLDKVDAACNDRWWVGVI</sequence>
<dbReference type="Proteomes" id="UP001064489">
    <property type="component" value="Chromosome 3"/>
</dbReference>
<organism evidence="2 3">
    <name type="scientific">Acer negundo</name>
    <name type="common">Box elder</name>
    <dbReference type="NCBI Taxonomy" id="4023"/>
    <lineage>
        <taxon>Eukaryota</taxon>
        <taxon>Viridiplantae</taxon>
        <taxon>Streptophyta</taxon>
        <taxon>Embryophyta</taxon>
        <taxon>Tracheophyta</taxon>
        <taxon>Spermatophyta</taxon>
        <taxon>Magnoliopsida</taxon>
        <taxon>eudicotyledons</taxon>
        <taxon>Gunneridae</taxon>
        <taxon>Pentapetalae</taxon>
        <taxon>rosids</taxon>
        <taxon>malvids</taxon>
        <taxon>Sapindales</taxon>
        <taxon>Sapindaceae</taxon>
        <taxon>Hippocastanoideae</taxon>
        <taxon>Acereae</taxon>
        <taxon>Acer</taxon>
    </lineage>
</organism>
<evidence type="ECO:0000259" key="1">
    <source>
        <dbReference type="Pfam" id="PF05641"/>
    </source>
</evidence>
<feature type="domain" description="Agenet-like" evidence="1">
    <location>
        <begin position="73"/>
        <end position="107"/>
    </location>
</feature>
<dbReference type="EMBL" id="JAJSOW010000100">
    <property type="protein sequence ID" value="KAI9185440.1"/>
    <property type="molecule type" value="Genomic_DNA"/>
</dbReference>
<name>A0AAD5J3F1_ACENE</name>
<dbReference type="InterPro" id="IPR008395">
    <property type="entry name" value="Agenet-like_dom"/>
</dbReference>
<dbReference type="PANTHER" id="PTHR31917">
    <property type="entry name" value="AGENET DOMAIN-CONTAINING PROTEIN-RELATED"/>
    <property type="match status" value="1"/>
</dbReference>
<reference evidence="2" key="1">
    <citation type="journal article" date="2022" name="Plant J.">
        <title>Strategies of tolerance reflected in two North American maple genomes.</title>
        <authorList>
            <person name="McEvoy S.L."/>
            <person name="Sezen U.U."/>
            <person name="Trouern-Trend A."/>
            <person name="McMahon S.M."/>
            <person name="Schaberg P.G."/>
            <person name="Yang J."/>
            <person name="Wegrzyn J.L."/>
            <person name="Swenson N.G."/>
        </authorList>
    </citation>
    <scope>NUCLEOTIDE SEQUENCE</scope>
    <source>
        <strain evidence="2">91603</strain>
    </source>
</reference>
<dbReference type="Pfam" id="PF05641">
    <property type="entry name" value="Agenet"/>
    <property type="match status" value="1"/>
</dbReference>
<proteinExistence type="predicted"/>
<gene>
    <name evidence="2" type="ORF">LWI28_007245</name>
</gene>
<evidence type="ECO:0000313" key="3">
    <source>
        <dbReference type="Proteomes" id="UP001064489"/>
    </source>
</evidence>
<keyword evidence="3" id="KW-1185">Reference proteome</keyword>
<comment type="caution">
    <text evidence="2">The sequence shown here is derived from an EMBL/GenBank/DDBJ whole genome shotgun (WGS) entry which is preliminary data.</text>
</comment>
<accession>A0AAD5J3F1</accession>
<dbReference type="AlphaFoldDB" id="A0AAD5J3F1"/>
<dbReference type="PANTHER" id="PTHR31917:SF147">
    <property type="entry name" value="AGENET DOMAIN-CONTAINING PROTEIN"/>
    <property type="match status" value="1"/>
</dbReference>